<sequence length="40" mass="4357">MGRESWGDHDADDAYRMPVGSGRVLIVTLMHVATATVIID</sequence>
<evidence type="ECO:0000313" key="3">
    <source>
        <dbReference type="Proteomes" id="UP000237822"/>
    </source>
</evidence>
<keyword evidence="1" id="KW-0812">Transmembrane</keyword>
<keyword evidence="1" id="KW-0472">Membrane</keyword>
<evidence type="ECO:0000313" key="2">
    <source>
        <dbReference type="EMBL" id="PRY61326.1"/>
    </source>
</evidence>
<name>A0A2T0UTS5_9MICO</name>
<proteinExistence type="predicted"/>
<dbReference type="Proteomes" id="UP000237822">
    <property type="component" value="Unassembled WGS sequence"/>
</dbReference>
<keyword evidence="3" id="KW-1185">Reference proteome</keyword>
<protein>
    <submittedName>
        <fullName evidence="2">Uncharacterized protein</fullName>
    </submittedName>
</protein>
<feature type="transmembrane region" description="Helical" evidence="1">
    <location>
        <begin position="20"/>
        <end position="39"/>
    </location>
</feature>
<dbReference type="EMBL" id="PVTI01000006">
    <property type="protein sequence ID" value="PRY61326.1"/>
    <property type="molecule type" value="Genomic_DNA"/>
</dbReference>
<accession>A0A2T0UTS5</accession>
<dbReference type="AlphaFoldDB" id="A0A2T0UTS5"/>
<comment type="caution">
    <text evidence="2">The sequence shown here is derived from an EMBL/GenBank/DDBJ whole genome shotgun (WGS) entry which is preliminary data.</text>
</comment>
<reference evidence="2 3" key="1">
    <citation type="submission" date="2018-03" db="EMBL/GenBank/DDBJ databases">
        <title>Genomic Encyclopedia of Archaeal and Bacterial Type Strains, Phase II (KMG-II): from individual species to whole genera.</title>
        <authorList>
            <person name="Goeker M."/>
        </authorList>
    </citation>
    <scope>NUCLEOTIDE SEQUENCE [LARGE SCALE GENOMIC DNA]</scope>
    <source>
        <strain evidence="2 3">ATCC BAA-1496</strain>
    </source>
</reference>
<keyword evidence="1" id="KW-1133">Transmembrane helix</keyword>
<gene>
    <name evidence="2" type="ORF">BCF74_10674</name>
</gene>
<evidence type="ECO:0000256" key="1">
    <source>
        <dbReference type="SAM" id="Phobius"/>
    </source>
</evidence>
<organism evidence="2 3">
    <name type="scientific">Knoellia remsis</name>
    <dbReference type="NCBI Taxonomy" id="407159"/>
    <lineage>
        <taxon>Bacteria</taxon>
        <taxon>Bacillati</taxon>
        <taxon>Actinomycetota</taxon>
        <taxon>Actinomycetes</taxon>
        <taxon>Micrococcales</taxon>
        <taxon>Intrasporangiaceae</taxon>
        <taxon>Knoellia</taxon>
    </lineage>
</organism>